<dbReference type="InterPro" id="IPR051397">
    <property type="entry name" value="Zn-ADH-like_protein"/>
</dbReference>
<dbReference type="EMBL" id="BSEO01000001">
    <property type="protein sequence ID" value="GLJ79233.1"/>
    <property type="molecule type" value="Genomic_DNA"/>
</dbReference>
<dbReference type="Gene3D" id="3.40.50.720">
    <property type="entry name" value="NAD(P)-binding Rossmann-like Domain"/>
    <property type="match status" value="1"/>
</dbReference>
<evidence type="ECO:0000313" key="3">
    <source>
        <dbReference type="Proteomes" id="UP001142317"/>
    </source>
</evidence>
<organism evidence="2 3">
    <name type="scientific">Microbacterium imperiale</name>
    <dbReference type="NCBI Taxonomy" id="33884"/>
    <lineage>
        <taxon>Bacteria</taxon>
        <taxon>Bacillati</taxon>
        <taxon>Actinomycetota</taxon>
        <taxon>Actinomycetes</taxon>
        <taxon>Micrococcales</taxon>
        <taxon>Microbacteriaceae</taxon>
        <taxon>Microbacterium</taxon>
    </lineage>
</organism>
<comment type="caution">
    <text evidence="2">The sequence shown here is derived from an EMBL/GenBank/DDBJ whole genome shotgun (WGS) entry which is preliminary data.</text>
</comment>
<evidence type="ECO:0000313" key="2">
    <source>
        <dbReference type="EMBL" id="GLJ79233.1"/>
    </source>
</evidence>
<dbReference type="InterPro" id="IPR036291">
    <property type="entry name" value="NAD(P)-bd_dom_sf"/>
</dbReference>
<dbReference type="Pfam" id="PF08240">
    <property type="entry name" value="ADH_N"/>
    <property type="match status" value="1"/>
</dbReference>
<protein>
    <submittedName>
        <fullName evidence="2">Oxidoreductase</fullName>
    </submittedName>
</protein>
<dbReference type="CDD" id="cd08270">
    <property type="entry name" value="MDR4"/>
    <property type="match status" value="1"/>
</dbReference>
<dbReference type="PANTHER" id="PTHR43677:SF4">
    <property type="entry name" value="QUINONE OXIDOREDUCTASE-LIKE PROTEIN 2"/>
    <property type="match status" value="1"/>
</dbReference>
<dbReference type="InterPro" id="IPR020843">
    <property type="entry name" value="ER"/>
</dbReference>
<reference evidence="2" key="1">
    <citation type="journal article" date="2014" name="Int. J. Syst. Evol. Microbiol.">
        <title>Complete genome sequence of Corynebacterium casei LMG S-19264T (=DSM 44701T), isolated from a smear-ripened cheese.</title>
        <authorList>
            <consortium name="US DOE Joint Genome Institute (JGI-PGF)"/>
            <person name="Walter F."/>
            <person name="Albersmeier A."/>
            <person name="Kalinowski J."/>
            <person name="Ruckert C."/>
        </authorList>
    </citation>
    <scope>NUCLEOTIDE SEQUENCE</scope>
    <source>
        <strain evidence="2">VKM Ac-1447</strain>
    </source>
</reference>
<sequence>MMRALIVDHSAPKKLRLGDVPDPAPTPHQALVAVAAISLNFGDLVDNVANAVDGTVPGWEAAGIVRAAARDGSGPAEGTPVATFGWTGGWAELRAVDTALLSRAPSGADLGAMATIPVAGVSALAALDRIGPTLGRRILVTGASGGVGRYALQLARLGGAFVIAATSDAARHGDALRALGAHEVRQSLSGVAPVDGVVDTVGGRVLIEAFQLLRRDGTLVAVGHVTDEPEIFPVGLLTSRAGQDNRSVHTFFMPEAADFAHGLEWLCEQVASGTIDPGIAWRGSWSEADTAVDLLQRRQLNGKAVLEVR</sequence>
<dbReference type="RefSeq" id="WP_245338076.1">
    <property type="nucleotide sequence ID" value="NZ_BSEO01000001.1"/>
</dbReference>
<dbReference type="SMART" id="SM00829">
    <property type="entry name" value="PKS_ER"/>
    <property type="match status" value="1"/>
</dbReference>
<keyword evidence="3" id="KW-1185">Reference proteome</keyword>
<dbReference type="InterPro" id="IPR013154">
    <property type="entry name" value="ADH-like_N"/>
</dbReference>
<dbReference type="SUPFAM" id="SSF50129">
    <property type="entry name" value="GroES-like"/>
    <property type="match status" value="1"/>
</dbReference>
<dbReference type="AlphaFoldDB" id="A0A9W6HFU0"/>
<dbReference type="SUPFAM" id="SSF51735">
    <property type="entry name" value="NAD(P)-binding Rossmann-fold domains"/>
    <property type="match status" value="1"/>
</dbReference>
<dbReference type="Gene3D" id="3.90.180.10">
    <property type="entry name" value="Medium-chain alcohol dehydrogenases, catalytic domain"/>
    <property type="match status" value="1"/>
</dbReference>
<gene>
    <name evidence="2" type="ORF">GCM10017586_09150</name>
</gene>
<reference evidence="2" key="2">
    <citation type="submission" date="2023-01" db="EMBL/GenBank/DDBJ databases">
        <authorList>
            <person name="Sun Q."/>
            <person name="Evtushenko L."/>
        </authorList>
    </citation>
    <scope>NUCLEOTIDE SEQUENCE</scope>
    <source>
        <strain evidence="2">VKM Ac-1447</strain>
    </source>
</reference>
<dbReference type="InterPro" id="IPR011032">
    <property type="entry name" value="GroES-like_sf"/>
</dbReference>
<dbReference type="InterPro" id="IPR013149">
    <property type="entry name" value="ADH-like_C"/>
</dbReference>
<dbReference type="PANTHER" id="PTHR43677">
    <property type="entry name" value="SHORT-CHAIN DEHYDROGENASE/REDUCTASE"/>
    <property type="match status" value="1"/>
</dbReference>
<dbReference type="Proteomes" id="UP001142317">
    <property type="component" value="Unassembled WGS sequence"/>
</dbReference>
<proteinExistence type="predicted"/>
<dbReference type="GO" id="GO:0016491">
    <property type="term" value="F:oxidoreductase activity"/>
    <property type="evidence" value="ECO:0007669"/>
    <property type="project" value="InterPro"/>
</dbReference>
<name>A0A9W6HFU0_9MICO</name>
<evidence type="ECO:0000259" key="1">
    <source>
        <dbReference type="SMART" id="SM00829"/>
    </source>
</evidence>
<dbReference type="Pfam" id="PF00107">
    <property type="entry name" value="ADH_zinc_N"/>
    <property type="match status" value="1"/>
</dbReference>
<accession>A0A9W6HFU0</accession>
<feature type="domain" description="Enoyl reductase (ER)" evidence="1">
    <location>
        <begin position="10"/>
        <end position="306"/>
    </location>
</feature>